<name>A0A934IL78_9HYPH</name>
<evidence type="ECO:0000256" key="4">
    <source>
        <dbReference type="ARBA" id="ARBA00022475"/>
    </source>
</evidence>
<comment type="similarity">
    <text evidence="3 9">Belongs to the CobD/CbiB family.</text>
</comment>
<evidence type="ECO:0000256" key="2">
    <source>
        <dbReference type="ARBA" id="ARBA00004953"/>
    </source>
</evidence>
<dbReference type="GO" id="GO:0015420">
    <property type="term" value="F:ABC-type vitamin B12 transporter activity"/>
    <property type="evidence" value="ECO:0007669"/>
    <property type="project" value="UniProtKB-UniRule"/>
</dbReference>
<comment type="caution">
    <text evidence="9">Lacks conserved residue(s) required for the propagation of feature annotation.</text>
</comment>
<evidence type="ECO:0000256" key="8">
    <source>
        <dbReference type="ARBA" id="ARBA00023136"/>
    </source>
</evidence>
<dbReference type="Pfam" id="PF03186">
    <property type="entry name" value="CobD_Cbib"/>
    <property type="match status" value="1"/>
</dbReference>
<protein>
    <recommendedName>
        <fullName evidence="9">Cobalamin biosynthesis protein CobD</fullName>
    </recommendedName>
</protein>
<dbReference type="GO" id="GO:0048472">
    <property type="term" value="F:threonine-phosphate decarboxylase activity"/>
    <property type="evidence" value="ECO:0007669"/>
    <property type="project" value="InterPro"/>
</dbReference>
<comment type="caution">
    <text evidence="10">The sequence shown here is derived from an EMBL/GenBank/DDBJ whole genome shotgun (WGS) entry which is preliminary data.</text>
</comment>
<dbReference type="AlphaFoldDB" id="A0A934IL78"/>
<keyword evidence="8 9" id="KW-0472">Membrane</keyword>
<dbReference type="InterPro" id="IPR004485">
    <property type="entry name" value="Cobalamin_biosynth_CobD/CbiB"/>
</dbReference>
<dbReference type="GO" id="GO:0009236">
    <property type="term" value="P:cobalamin biosynthetic process"/>
    <property type="evidence" value="ECO:0007669"/>
    <property type="project" value="UniProtKB-UniRule"/>
</dbReference>
<keyword evidence="5 9" id="KW-0169">Cobalamin biosynthesis</keyword>
<feature type="transmembrane region" description="Helical" evidence="9">
    <location>
        <begin position="54"/>
        <end position="77"/>
    </location>
</feature>
<evidence type="ECO:0000256" key="7">
    <source>
        <dbReference type="ARBA" id="ARBA00022989"/>
    </source>
</evidence>
<dbReference type="NCBIfam" id="TIGR00380">
    <property type="entry name" value="cobal_cbiB"/>
    <property type="match status" value="1"/>
</dbReference>
<gene>
    <name evidence="9 10" type="primary">cobD</name>
    <name evidence="10" type="ORF">JCR33_01555</name>
</gene>
<evidence type="ECO:0000256" key="6">
    <source>
        <dbReference type="ARBA" id="ARBA00022692"/>
    </source>
</evidence>
<organism evidence="10 11">
    <name type="scientific">Acuticoccus mangrovi</name>
    <dbReference type="NCBI Taxonomy" id="2796142"/>
    <lineage>
        <taxon>Bacteria</taxon>
        <taxon>Pseudomonadati</taxon>
        <taxon>Pseudomonadota</taxon>
        <taxon>Alphaproteobacteria</taxon>
        <taxon>Hyphomicrobiales</taxon>
        <taxon>Amorphaceae</taxon>
        <taxon>Acuticoccus</taxon>
    </lineage>
</organism>
<evidence type="ECO:0000256" key="3">
    <source>
        <dbReference type="ARBA" id="ARBA00006263"/>
    </source>
</evidence>
<dbReference type="PANTHER" id="PTHR34308">
    <property type="entry name" value="COBALAMIN BIOSYNTHESIS PROTEIN CBIB"/>
    <property type="match status" value="1"/>
</dbReference>
<keyword evidence="11" id="KW-1185">Reference proteome</keyword>
<dbReference type="Proteomes" id="UP000609531">
    <property type="component" value="Unassembled WGS sequence"/>
</dbReference>
<keyword evidence="6 9" id="KW-0812">Transmembrane</keyword>
<dbReference type="PANTHER" id="PTHR34308:SF1">
    <property type="entry name" value="COBALAMIN BIOSYNTHESIS PROTEIN CBIB"/>
    <property type="match status" value="1"/>
</dbReference>
<dbReference type="GO" id="GO:0005886">
    <property type="term" value="C:plasma membrane"/>
    <property type="evidence" value="ECO:0007669"/>
    <property type="project" value="UniProtKB-SubCell"/>
</dbReference>
<comment type="pathway">
    <text evidence="2 9">Cofactor biosynthesis; adenosylcobalamin biosynthesis.</text>
</comment>
<keyword evidence="7 9" id="KW-1133">Transmembrane helix</keyword>
<reference evidence="10" key="1">
    <citation type="submission" date="2020-12" db="EMBL/GenBank/DDBJ databases">
        <title>Bacterial taxonomy.</title>
        <authorList>
            <person name="Pan X."/>
        </authorList>
    </citation>
    <scope>NUCLEOTIDE SEQUENCE</scope>
    <source>
        <strain evidence="10">B2012</strain>
    </source>
</reference>
<evidence type="ECO:0000313" key="10">
    <source>
        <dbReference type="EMBL" id="MBJ3774353.1"/>
    </source>
</evidence>
<comment type="subcellular location">
    <subcellularLocation>
        <location evidence="1 9">Cell membrane</location>
        <topology evidence="1 9">Multi-pass membrane protein</topology>
    </subcellularLocation>
</comment>
<feature type="transmembrane region" description="Helical" evidence="9">
    <location>
        <begin position="151"/>
        <end position="172"/>
    </location>
</feature>
<accession>A0A934IL78</accession>
<sequence>MALVVLAILIDAIVGDPPTLWQRVGHPVTWFGKAIDALDLRLNRGAARRQKGVLAIAALALGFGFLAAVVAGALALLPGPVGLLVEAALASSLIAHRSLHQHVAAVADAPTLAEARRRVAMIVGRDTASLEEAGIARASIETLSESLSDGVVAPLFWLAVAGLPGLVVYKVVNTADSMIGHRTPRHEAFGAAAARLDDLMNLVPARLTAALVILARPALRHRFAAIKADADRHVSPNAGWPEAAFAHALGVSLGGPRTYAGRLVDGVRLNAGGRAPDRSDVRAGLALSRQVGLIEAGLYALLALAAALA</sequence>
<evidence type="ECO:0000256" key="5">
    <source>
        <dbReference type="ARBA" id="ARBA00022573"/>
    </source>
</evidence>
<keyword evidence="4 9" id="KW-1003">Cell membrane</keyword>
<dbReference type="RefSeq" id="WP_198880240.1">
    <property type="nucleotide sequence ID" value="NZ_JAEKJA010000001.1"/>
</dbReference>
<comment type="function">
    <text evidence="9">Converts cobyric acid to cobinamide by the addition of aminopropanol on the F carboxylic group.</text>
</comment>
<proteinExistence type="inferred from homology"/>
<evidence type="ECO:0000256" key="1">
    <source>
        <dbReference type="ARBA" id="ARBA00004651"/>
    </source>
</evidence>
<dbReference type="HAMAP" id="MF_00024">
    <property type="entry name" value="CobD_CbiB"/>
    <property type="match status" value="1"/>
</dbReference>
<evidence type="ECO:0000313" key="11">
    <source>
        <dbReference type="Proteomes" id="UP000609531"/>
    </source>
</evidence>
<evidence type="ECO:0000256" key="9">
    <source>
        <dbReference type="HAMAP-Rule" id="MF_00024"/>
    </source>
</evidence>
<dbReference type="EMBL" id="JAEKJA010000001">
    <property type="protein sequence ID" value="MBJ3774353.1"/>
    <property type="molecule type" value="Genomic_DNA"/>
</dbReference>